<sequence>MNEERHRSNIGAIGDSRVYLRVFEEKANGANARFLFAAARNRRRNANIGRMKGRKIKQHAILRSLNKNATAVHDSLKIAL</sequence>
<dbReference type="EMBL" id="AZBU02000002">
    <property type="protein sequence ID" value="TKR93256.1"/>
    <property type="molecule type" value="Genomic_DNA"/>
</dbReference>
<protein>
    <submittedName>
        <fullName evidence="1">Uncharacterized protein</fullName>
    </submittedName>
</protein>
<comment type="caution">
    <text evidence="1">The sequence shown here is derived from an EMBL/GenBank/DDBJ whole genome shotgun (WGS) entry which is preliminary data.</text>
</comment>
<name>A0A4U5PAG6_STECR</name>
<evidence type="ECO:0000313" key="1">
    <source>
        <dbReference type="EMBL" id="TKR93256.1"/>
    </source>
</evidence>
<dbReference type="Proteomes" id="UP000298663">
    <property type="component" value="Unassembled WGS sequence"/>
</dbReference>
<dbReference type="AlphaFoldDB" id="A0A4U5PAG6"/>
<proteinExistence type="predicted"/>
<keyword evidence="2" id="KW-1185">Reference proteome</keyword>
<reference evidence="1 2" key="1">
    <citation type="journal article" date="2015" name="Genome Biol.">
        <title>Comparative genomics of Steinernema reveals deeply conserved gene regulatory networks.</title>
        <authorList>
            <person name="Dillman A.R."/>
            <person name="Macchietto M."/>
            <person name="Porter C.F."/>
            <person name="Rogers A."/>
            <person name="Williams B."/>
            <person name="Antoshechkin I."/>
            <person name="Lee M.M."/>
            <person name="Goodwin Z."/>
            <person name="Lu X."/>
            <person name="Lewis E.E."/>
            <person name="Goodrich-Blair H."/>
            <person name="Stock S.P."/>
            <person name="Adams B.J."/>
            <person name="Sternberg P.W."/>
            <person name="Mortazavi A."/>
        </authorList>
    </citation>
    <scope>NUCLEOTIDE SEQUENCE [LARGE SCALE GENOMIC DNA]</scope>
    <source>
        <strain evidence="1 2">ALL</strain>
    </source>
</reference>
<organism evidence="1 2">
    <name type="scientific">Steinernema carpocapsae</name>
    <name type="common">Entomopathogenic nematode</name>
    <dbReference type="NCBI Taxonomy" id="34508"/>
    <lineage>
        <taxon>Eukaryota</taxon>
        <taxon>Metazoa</taxon>
        <taxon>Ecdysozoa</taxon>
        <taxon>Nematoda</taxon>
        <taxon>Chromadorea</taxon>
        <taxon>Rhabditida</taxon>
        <taxon>Tylenchina</taxon>
        <taxon>Panagrolaimomorpha</taxon>
        <taxon>Strongyloidoidea</taxon>
        <taxon>Steinernematidae</taxon>
        <taxon>Steinernema</taxon>
    </lineage>
</organism>
<gene>
    <name evidence="1" type="ORF">L596_007749</name>
</gene>
<reference evidence="1 2" key="2">
    <citation type="journal article" date="2019" name="G3 (Bethesda)">
        <title>Hybrid Assembly of the Genome of the Entomopathogenic Nematode Steinernema carpocapsae Identifies the X-Chromosome.</title>
        <authorList>
            <person name="Serra L."/>
            <person name="Macchietto M."/>
            <person name="Macias-Munoz A."/>
            <person name="McGill C.J."/>
            <person name="Rodriguez I.M."/>
            <person name="Rodriguez B."/>
            <person name="Murad R."/>
            <person name="Mortazavi A."/>
        </authorList>
    </citation>
    <scope>NUCLEOTIDE SEQUENCE [LARGE SCALE GENOMIC DNA]</scope>
    <source>
        <strain evidence="1 2">ALL</strain>
    </source>
</reference>
<accession>A0A4U5PAG6</accession>
<evidence type="ECO:0000313" key="2">
    <source>
        <dbReference type="Proteomes" id="UP000298663"/>
    </source>
</evidence>